<evidence type="ECO:0000313" key="2">
    <source>
        <dbReference type="EMBL" id="XBG61639.1"/>
    </source>
</evidence>
<sequence length="432" mass="47774">MIKQLCLIFIAFLALNIHAQEGTTSPYSFYGLGSLKFKGTTENVSMGGLSIFTDSIHVNLRNPASYAGRLFTESGEGHYVKFAVGGSSSNTTLKTNSASDKDDAITFDYLALSIPMGRLGMGFGLMPYTSVGYKLQSIRDEDILDYRYSGEGGVNKAFLGIGYLITKDLRFGADANYNFGNIRNNVLNFRYDDEGNPLQYHSREVNRSDLSGLNFNFGLTYTPMISEKLQLTSSITFSPKADLTSTNQRTFASVVINSTGQEFVVNEIEMDLEAQGLDKTVLSLPTKTAIGAGIGQPRKWFLGAEYTMLKTSEFSNEIFSFDNATYVDASTISVGGFLVPQYNSFSYWKRTVYRAGIRFENTGLKIANESISEFGMSFGVGLPVGDVFSNVNIGIEVGQRGTINQNLVKENFVNFQLSLSLNDLWFEKRKFN</sequence>
<dbReference type="AlphaFoldDB" id="A0AAU7BTH0"/>
<keyword evidence="1" id="KW-0732">Signal</keyword>
<organism evidence="2">
    <name type="scientific">Pontimicrobium sp. SW4</name>
    <dbReference type="NCBI Taxonomy" id="3153519"/>
    <lineage>
        <taxon>Bacteria</taxon>
        <taxon>Pseudomonadati</taxon>
        <taxon>Bacteroidota</taxon>
        <taxon>Flavobacteriia</taxon>
        <taxon>Flavobacteriales</taxon>
        <taxon>Flavobacteriaceae</taxon>
        <taxon>Pontimicrobium</taxon>
    </lineage>
</organism>
<reference evidence="2" key="1">
    <citation type="submission" date="2024-05" db="EMBL/GenBank/DDBJ databases">
        <title>Pontimicrobium maritimus sp. nov., isolated form sea water.</title>
        <authorList>
            <person name="Muhammad N."/>
            <person name="Vuong T.Q."/>
            <person name="Han H.L."/>
            <person name="Kim S.-G."/>
        </authorList>
    </citation>
    <scope>NUCLEOTIDE SEQUENCE</scope>
    <source>
        <strain evidence="2">SW4</strain>
    </source>
</reference>
<proteinExistence type="predicted"/>
<accession>A0AAU7BTH0</accession>
<name>A0AAU7BTH0_9FLAO</name>
<feature type="signal peptide" evidence="1">
    <location>
        <begin position="1"/>
        <end position="19"/>
    </location>
</feature>
<dbReference type="RefSeq" id="WP_347924328.1">
    <property type="nucleotide sequence ID" value="NZ_CP157199.1"/>
</dbReference>
<evidence type="ECO:0008006" key="3">
    <source>
        <dbReference type="Google" id="ProtNLM"/>
    </source>
</evidence>
<evidence type="ECO:0000256" key="1">
    <source>
        <dbReference type="SAM" id="SignalP"/>
    </source>
</evidence>
<gene>
    <name evidence="2" type="ORF">ABGB03_01735</name>
</gene>
<protein>
    <recommendedName>
        <fullName evidence="3">Aromatic hydrocarbon degradation protein</fullName>
    </recommendedName>
</protein>
<dbReference type="Gene3D" id="2.40.160.60">
    <property type="entry name" value="Outer membrane protein transport protein (OMPP1/FadL/TodX)"/>
    <property type="match status" value="1"/>
</dbReference>
<feature type="chain" id="PRO_5043582555" description="Aromatic hydrocarbon degradation protein" evidence="1">
    <location>
        <begin position="20"/>
        <end position="432"/>
    </location>
</feature>
<dbReference type="EMBL" id="CP157199">
    <property type="protein sequence ID" value="XBG61639.1"/>
    <property type="molecule type" value="Genomic_DNA"/>
</dbReference>